<evidence type="ECO:0000259" key="2">
    <source>
        <dbReference type="Pfam" id="PF22725"/>
    </source>
</evidence>
<feature type="domain" description="GFO/IDH/MocA-like oxidoreductase" evidence="2">
    <location>
        <begin position="132"/>
        <end position="268"/>
    </location>
</feature>
<dbReference type="Pfam" id="PF01408">
    <property type="entry name" value="GFO_IDH_MocA"/>
    <property type="match status" value="1"/>
</dbReference>
<dbReference type="EMBL" id="JAUSVL010000001">
    <property type="protein sequence ID" value="MDQ0289673.1"/>
    <property type="molecule type" value="Genomic_DNA"/>
</dbReference>
<reference evidence="3" key="1">
    <citation type="submission" date="2023-07" db="EMBL/GenBank/DDBJ databases">
        <title>Genomic Encyclopedia of Type Strains, Phase IV (KMG-IV): sequencing the most valuable type-strain genomes for metagenomic binning, comparative biology and taxonomic classification.</title>
        <authorList>
            <person name="Goeker M."/>
        </authorList>
    </citation>
    <scope>NUCLEOTIDE SEQUENCE</scope>
    <source>
        <strain evidence="3">DSM 24202</strain>
    </source>
</reference>
<dbReference type="Pfam" id="PF22725">
    <property type="entry name" value="GFO_IDH_MocA_C3"/>
    <property type="match status" value="1"/>
</dbReference>
<dbReference type="GO" id="GO:0000166">
    <property type="term" value="F:nucleotide binding"/>
    <property type="evidence" value="ECO:0007669"/>
    <property type="project" value="InterPro"/>
</dbReference>
<dbReference type="AlphaFoldDB" id="A0AAE3VG58"/>
<organism evidence="3 4">
    <name type="scientific">Oligosphaera ethanolica</name>
    <dbReference type="NCBI Taxonomy" id="760260"/>
    <lineage>
        <taxon>Bacteria</taxon>
        <taxon>Pseudomonadati</taxon>
        <taxon>Lentisphaerota</taxon>
        <taxon>Oligosphaeria</taxon>
        <taxon>Oligosphaerales</taxon>
        <taxon>Oligosphaeraceae</taxon>
        <taxon>Oligosphaera</taxon>
    </lineage>
</organism>
<dbReference type="PANTHER" id="PTHR43249">
    <property type="entry name" value="UDP-N-ACETYL-2-AMINO-2-DEOXY-D-GLUCURONATE OXIDASE"/>
    <property type="match status" value="1"/>
</dbReference>
<dbReference type="RefSeq" id="WP_307261130.1">
    <property type="nucleotide sequence ID" value="NZ_JAUSVL010000001.1"/>
</dbReference>
<evidence type="ECO:0000313" key="3">
    <source>
        <dbReference type="EMBL" id="MDQ0289673.1"/>
    </source>
</evidence>
<dbReference type="SUPFAM" id="SSF55347">
    <property type="entry name" value="Glyceraldehyde-3-phosphate dehydrogenase-like, C-terminal domain"/>
    <property type="match status" value="1"/>
</dbReference>
<evidence type="ECO:0000313" key="4">
    <source>
        <dbReference type="Proteomes" id="UP001238163"/>
    </source>
</evidence>
<comment type="caution">
    <text evidence="3">The sequence shown here is derived from an EMBL/GenBank/DDBJ whole genome shotgun (WGS) entry which is preliminary data.</text>
</comment>
<protein>
    <submittedName>
        <fullName evidence="3">Dehydrogenase</fullName>
    </submittedName>
</protein>
<dbReference type="InterPro" id="IPR000683">
    <property type="entry name" value="Gfo/Idh/MocA-like_OxRdtase_N"/>
</dbReference>
<feature type="domain" description="Gfo/Idh/MocA-like oxidoreductase N-terminal" evidence="1">
    <location>
        <begin position="4"/>
        <end position="122"/>
    </location>
</feature>
<accession>A0AAE3VG58</accession>
<proteinExistence type="predicted"/>
<keyword evidence="4" id="KW-1185">Reference proteome</keyword>
<dbReference type="InterPro" id="IPR036291">
    <property type="entry name" value="NAD(P)-bd_dom_sf"/>
</dbReference>
<dbReference type="Gene3D" id="3.30.360.10">
    <property type="entry name" value="Dihydrodipicolinate Reductase, domain 2"/>
    <property type="match status" value="1"/>
</dbReference>
<evidence type="ECO:0000259" key="1">
    <source>
        <dbReference type="Pfam" id="PF01408"/>
    </source>
</evidence>
<sequence length="372" mass="41146">MKKFKVGIIGCGRISPFHGMPAKSQENATVVACCDLDIAKAKDRAKLFGCKQAYTNFEEMITKEKLDVVHICLPHYLHSPVAVRAMELGCHVLTEKPMAISMQQAEDMVAASKKSGKTLGVIFQNRYNAGSQLLKKCIENGMLGKIRAAKCNVTWCRTPEYYTGSDWKGTWEMEGGGAIIDQAIHTIDLMCWLLGYGDNGSNLDYADVSIANRDHQNMRNTTGALVDVEDCADGLIVFKDGVRASFWCMNYFSFDDQVEISINGELGNAKITAEEGRVTLYDGREFVAKPDPSEIFDYGGGPSYWGASHTKQIDDFYGALENGETPWINGELILNTTHKMIMGLYESGRNQKVVKFCAPQPAKKAAARSKKK</sequence>
<gene>
    <name evidence="3" type="ORF">J3R75_001780</name>
</gene>
<dbReference type="Proteomes" id="UP001238163">
    <property type="component" value="Unassembled WGS sequence"/>
</dbReference>
<dbReference type="Gene3D" id="3.40.50.720">
    <property type="entry name" value="NAD(P)-binding Rossmann-like Domain"/>
    <property type="match status" value="1"/>
</dbReference>
<dbReference type="SUPFAM" id="SSF51735">
    <property type="entry name" value="NAD(P)-binding Rossmann-fold domains"/>
    <property type="match status" value="1"/>
</dbReference>
<dbReference type="InterPro" id="IPR052515">
    <property type="entry name" value="Gfo/Idh/MocA_Oxidoreductase"/>
</dbReference>
<dbReference type="PANTHER" id="PTHR43249:SF1">
    <property type="entry name" value="D-GLUCOSIDE 3-DEHYDROGENASE"/>
    <property type="match status" value="1"/>
</dbReference>
<name>A0AAE3VG58_9BACT</name>
<dbReference type="InterPro" id="IPR055170">
    <property type="entry name" value="GFO_IDH_MocA-like_dom"/>
</dbReference>